<organism evidence="1 2">
    <name type="scientific">Paraburkholderia terricola</name>
    <dbReference type="NCBI Taxonomy" id="169427"/>
    <lineage>
        <taxon>Bacteria</taxon>
        <taxon>Pseudomonadati</taxon>
        <taxon>Pseudomonadota</taxon>
        <taxon>Betaproteobacteria</taxon>
        <taxon>Burkholderiales</taxon>
        <taxon>Burkholderiaceae</taxon>
        <taxon>Paraburkholderia</taxon>
    </lineage>
</organism>
<evidence type="ECO:0000313" key="2">
    <source>
        <dbReference type="Proteomes" id="UP001264340"/>
    </source>
</evidence>
<protein>
    <submittedName>
        <fullName evidence="1">Uncharacterized protein</fullName>
    </submittedName>
</protein>
<reference evidence="1 2" key="1">
    <citation type="submission" date="2023-07" db="EMBL/GenBank/DDBJ databases">
        <title>Sorghum-associated microbial communities from plants grown in Nebraska, USA.</title>
        <authorList>
            <person name="Schachtman D."/>
        </authorList>
    </citation>
    <scope>NUCLEOTIDE SEQUENCE [LARGE SCALE GENOMIC DNA]</scope>
    <source>
        <strain evidence="1 2">DS1316</strain>
    </source>
</reference>
<dbReference type="RefSeq" id="WP_310123391.1">
    <property type="nucleotide sequence ID" value="NZ_JAVDQV010000008.1"/>
</dbReference>
<accession>A0ABU1LVM5</accession>
<name>A0ABU1LVM5_9BURK</name>
<keyword evidence="2" id="KW-1185">Reference proteome</keyword>
<sequence>MFLRFARRRLPMRLENRIGFFMRVKSARKIKNGDALNARRFINHEFTAPDFWKNGGLPRASSYSRVSREYRRSVIA</sequence>
<evidence type="ECO:0000313" key="1">
    <source>
        <dbReference type="EMBL" id="MDR6410793.1"/>
    </source>
</evidence>
<comment type="caution">
    <text evidence="1">The sequence shown here is derived from an EMBL/GenBank/DDBJ whole genome shotgun (WGS) entry which is preliminary data.</text>
</comment>
<dbReference type="Proteomes" id="UP001264340">
    <property type="component" value="Unassembled WGS sequence"/>
</dbReference>
<dbReference type="EMBL" id="JAVDRP010000008">
    <property type="protein sequence ID" value="MDR6410793.1"/>
    <property type="molecule type" value="Genomic_DNA"/>
</dbReference>
<proteinExistence type="predicted"/>
<gene>
    <name evidence="1" type="ORF">J2804_004218</name>
</gene>